<evidence type="ECO:0000313" key="6">
    <source>
        <dbReference type="Proteomes" id="UP001321473"/>
    </source>
</evidence>
<protein>
    <recommendedName>
        <fullName evidence="1">RNA-directed DNA polymerase</fullName>
        <ecNumber evidence="1">2.7.7.49</ecNumber>
    </recommendedName>
</protein>
<keyword evidence="6" id="KW-1185">Reference proteome</keyword>
<dbReference type="Proteomes" id="UP001321473">
    <property type="component" value="Unassembled WGS sequence"/>
</dbReference>
<accession>A0AAQ4E5A3</accession>
<dbReference type="Pfam" id="PF21788">
    <property type="entry name" value="TNP-like_GBD"/>
    <property type="match status" value="1"/>
</dbReference>
<name>A0AAQ4E5A3_AMBAM</name>
<reference evidence="5 6" key="1">
    <citation type="journal article" date="2023" name="Arcadia Sci">
        <title>De novo assembly of a long-read Amblyomma americanum tick genome.</title>
        <authorList>
            <person name="Chou S."/>
            <person name="Poskanzer K.E."/>
            <person name="Rollins M."/>
            <person name="Thuy-Boun P.S."/>
        </authorList>
    </citation>
    <scope>NUCLEOTIDE SEQUENCE [LARGE SCALE GENOMIC DNA]</scope>
    <source>
        <strain evidence="5">F_SG_1</strain>
        <tissue evidence="5">Salivary glands</tissue>
    </source>
</reference>
<dbReference type="InterPro" id="IPR041577">
    <property type="entry name" value="RT_RNaseH_2"/>
</dbReference>
<comment type="caution">
    <text evidence="5">The sequence shown here is derived from an EMBL/GenBank/DDBJ whole genome shotgun (WGS) entry which is preliminary data.</text>
</comment>
<dbReference type="InterPro" id="IPR048366">
    <property type="entry name" value="TNP-like_GBD"/>
</dbReference>
<evidence type="ECO:0000256" key="1">
    <source>
        <dbReference type="ARBA" id="ARBA00012493"/>
    </source>
</evidence>
<dbReference type="InterPro" id="IPR051320">
    <property type="entry name" value="Viral_Replic_Matur_Polypro"/>
</dbReference>
<evidence type="ECO:0000259" key="4">
    <source>
        <dbReference type="Pfam" id="PF21788"/>
    </source>
</evidence>
<gene>
    <name evidence="5" type="ORF">V5799_013673</name>
</gene>
<dbReference type="Pfam" id="PF17919">
    <property type="entry name" value="RT_RNaseH_2"/>
    <property type="match status" value="1"/>
</dbReference>
<dbReference type="EMBL" id="JARKHS020021958">
    <property type="protein sequence ID" value="KAK8769863.1"/>
    <property type="molecule type" value="Genomic_DNA"/>
</dbReference>
<organism evidence="5 6">
    <name type="scientific">Amblyomma americanum</name>
    <name type="common">Lone star tick</name>
    <dbReference type="NCBI Taxonomy" id="6943"/>
    <lineage>
        <taxon>Eukaryota</taxon>
        <taxon>Metazoa</taxon>
        <taxon>Ecdysozoa</taxon>
        <taxon>Arthropoda</taxon>
        <taxon>Chelicerata</taxon>
        <taxon>Arachnida</taxon>
        <taxon>Acari</taxon>
        <taxon>Parasitiformes</taxon>
        <taxon>Ixodida</taxon>
        <taxon>Ixodoidea</taxon>
        <taxon>Ixodidae</taxon>
        <taxon>Amblyomminae</taxon>
        <taxon>Amblyomma</taxon>
    </lineage>
</organism>
<dbReference type="AlphaFoldDB" id="A0AAQ4E5A3"/>
<dbReference type="SUPFAM" id="SSF56672">
    <property type="entry name" value="DNA/RNA polymerases"/>
    <property type="match status" value="1"/>
</dbReference>
<evidence type="ECO:0000259" key="2">
    <source>
        <dbReference type="Pfam" id="PF00078"/>
    </source>
</evidence>
<evidence type="ECO:0000313" key="5">
    <source>
        <dbReference type="EMBL" id="KAK8769863.1"/>
    </source>
</evidence>
<dbReference type="InterPro" id="IPR043128">
    <property type="entry name" value="Rev_trsase/Diguanyl_cyclase"/>
</dbReference>
<proteinExistence type="predicted"/>
<dbReference type="InterPro" id="IPR000477">
    <property type="entry name" value="RT_dom"/>
</dbReference>
<dbReference type="EC" id="2.7.7.49" evidence="1"/>
<evidence type="ECO:0000259" key="3">
    <source>
        <dbReference type="Pfam" id="PF17919"/>
    </source>
</evidence>
<dbReference type="GO" id="GO:0003964">
    <property type="term" value="F:RNA-directed DNA polymerase activity"/>
    <property type="evidence" value="ECO:0007669"/>
    <property type="project" value="UniProtKB-EC"/>
</dbReference>
<dbReference type="PANTHER" id="PTHR33064:SF37">
    <property type="entry name" value="RIBONUCLEASE H"/>
    <property type="match status" value="1"/>
</dbReference>
<dbReference type="InterPro" id="IPR043502">
    <property type="entry name" value="DNA/RNA_pol_sf"/>
</dbReference>
<feature type="domain" description="Reverse transcriptase" evidence="2">
    <location>
        <begin position="1"/>
        <end position="62"/>
    </location>
</feature>
<dbReference type="Pfam" id="PF00078">
    <property type="entry name" value="RVT_1"/>
    <property type="match status" value="1"/>
</dbReference>
<dbReference type="PANTHER" id="PTHR33064">
    <property type="entry name" value="POL PROTEIN"/>
    <property type="match status" value="1"/>
</dbReference>
<feature type="domain" description="Transposable element P transposase-like GTP-binding insertion" evidence="4">
    <location>
        <begin position="292"/>
        <end position="377"/>
    </location>
</feature>
<dbReference type="FunFam" id="3.30.70.270:FF:000020">
    <property type="entry name" value="Transposon Tf2-6 polyprotein-like Protein"/>
    <property type="match status" value="1"/>
</dbReference>
<sequence length="631" mass="69432">MNQLLAGQEGYACAYLNDIAVFSQSLEAHIHHLKRVFCTLEKVGLHASWEKCQVAMPSIRYLEHVVGSGRHGPAKEKIEAIEGIQAPKTKKELRSTLGLCGYYRSYVPNFAEIALPLTRLTGKGVQKKIPWPDDADKPLKALKKALSEAVSLTIPDPRKPYLLFTDAAAVAVGACLAQLSDNDTEAPIAFASHKFTPSQMRASERALGSKRPKQGLQPSLQACSLHFRPENYREGLKLRRLKPDAVPTVFPAFPVYLQPSPNQTRRLLKRKFPASAPSVSESPGLVKNDSLLYKVQERQGAFKMVLRLTKKHLWPSNFEKMNVSRAVDIFSPQVTSVLRFLQQHRHRLGAPGFEDCLPTVEFMETVYKWFSARNIKSTTFCTASRDAWKMPFYSASDERLQWLEAECLDYFASWKEGTIHKLEYLTVETHEALTVTTKSTVMCTKHLLNAGFHFVLTGKFSSDDVESLFSAVRQLNGSNDQTDADSALSALQKILVTGIIHSSPRGSVGSVVASLGAASRLPAQTVTKATAGKDVGKFLLPYLSALERYPSLPPQSLRSSTLALIAGFLVRAVQDNIDCLGCIDKLRAPTCTSTTTALIAGINRGELSYPTLAFVGFVSILDGAASKAVQC</sequence>
<dbReference type="Gene3D" id="3.30.70.270">
    <property type="match status" value="2"/>
</dbReference>
<feature type="domain" description="Reverse transcriptase/retrotransposon-derived protein RNase H-like" evidence="3">
    <location>
        <begin position="131"/>
        <end position="204"/>
    </location>
</feature>